<dbReference type="Gene3D" id="3.40.50.12780">
    <property type="entry name" value="N-terminal domain of ligase-like"/>
    <property type="match status" value="1"/>
</dbReference>
<keyword evidence="1" id="KW-0596">Phosphopantetheine</keyword>
<dbReference type="PROSITE" id="PS00455">
    <property type="entry name" value="AMP_BINDING"/>
    <property type="match status" value="1"/>
</dbReference>
<sequence length="701" mass="78052">MAARENPTPKHPVQNGHAVAGINGTHHYDNESWGSRLLPMVADQLATEDPQKIYASVAKTANIADGFRDVTILELTNAVNFMAWWLEEHFGRSESFETIAYMGVSDIRYNVIFLAAVKCGYKLLIPSLRNSVMMNTSLFKSTGCTKIFYSEEIESRIRELEAESPSLKSYLMFPLDHMMKEQWRRYPYNKDFKAVEKDPILVCHTSGSTGSPKPITLSHGACSVWGAHRNIPKIQGRKNQDYALWDFEGGGRYYSSFPPFHLAGFVTMCFLPIMYPCTVVLGPPERPATGDMVCEIMRHFPLRAVSCAPSILEQIVQEDGGLQMAGKLDFVIYTGGPLSPAAGDALSKVTDVCQLYGQSETGVIAALVPRREDWAFFEFQPAYRHTMELVGDEEYEMIIERDMSLAWMRGICHTFPETEVWRTRDVFKPHPTKKDLWRFHGRTDDIMVLGNGEKFNPSPMEAIVQGHPLVGGALIAGQGRFQSCLIIERKSNAALKGDELIDEIWGFVEQANKSGPGHAKIVRSLVAVVEPNTHFKRAGKGTVIRGQTTKACAEVIDKLYAEASSKRKANVPLLPQPFNAADVLPFVRNIISTLFPDLKIRDTDDFFNSGLDSLQTIELVSALRAGLQEHRNASEQAWLAVKTIYTRPSIVALSETLSYHLSNDGNTEQANGNAQDSHLLPVPRPRESKLHVVLTGSTGSL</sequence>
<keyword evidence="2" id="KW-0597">Phosphoprotein</keyword>
<dbReference type="EMBL" id="NAJN01000738">
    <property type="protein sequence ID" value="TKA69352.1"/>
    <property type="molecule type" value="Genomic_DNA"/>
</dbReference>
<dbReference type="InterPro" id="IPR000873">
    <property type="entry name" value="AMP-dep_synth/lig_dom"/>
</dbReference>
<gene>
    <name evidence="6" type="ORF">B0A49_03055</name>
</gene>
<dbReference type="InterPro" id="IPR009081">
    <property type="entry name" value="PP-bd_ACP"/>
</dbReference>
<dbReference type="STRING" id="331657.A0A4U0WZP4"/>
<feature type="non-terminal residue" evidence="6">
    <location>
        <position position="701"/>
    </location>
</feature>
<dbReference type="InterPro" id="IPR036736">
    <property type="entry name" value="ACP-like_sf"/>
</dbReference>
<dbReference type="InterPro" id="IPR051414">
    <property type="entry name" value="Adenylate-forming_Reductase"/>
</dbReference>
<dbReference type="InterPro" id="IPR042099">
    <property type="entry name" value="ANL_N_sf"/>
</dbReference>
<feature type="region of interest" description="Disordered" evidence="3">
    <location>
        <begin position="1"/>
        <end position="21"/>
    </location>
</feature>
<proteinExistence type="predicted"/>
<organism evidence="6 7">
    <name type="scientific">Cryomyces minteri</name>
    <dbReference type="NCBI Taxonomy" id="331657"/>
    <lineage>
        <taxon>Eukaryota</taxon>
        <taxon>Fungi</taxon>
        <taxon>Dikarya</taxon>
        <taxon>Ascomycota</taxon>
        <taxon>Pezizomycotina</taxon>
        <taxon>Dothideomycetes</taxon>
        <taxon>Dothideomycetes incertae sedis</taxon>
        <taxon>Cryomyces</taxon>
    </lineage>
</organism>
<dbReference type="Pfam" id="PF00550">
    <property type="entry name" value="PP-binding"/>
    <property type="match status" value="1"/>
</dbReference>
<dbReference type="Pfam" id="PF00501">
    <property type="entry name" value="AMP-binding"/>
    <property type="match status" value="1"/>
</dbReference>
<evidence type="ECO:0000313" key="7">
    <source>
        <dbReference type="Proteomes" id="UP000308768"/>
    </source>
</evidence>
<dbReference type="PANTHER" id="PTHR43439">
    <property type="entry name" value="PHENYLACETATE-COENZYME A LIGASE"/>
    <property type="match status" value="1"/>
</dbReference>
<evidence type="ECO:0000256" key="3">
    <source>
        <dbReference type="SAM" id="MobiDB-lite"/>
    </source>
</evidence>
<evidence type="ECO:0000256" key="1">
    <source>
        <dbReference type="ARBA" id="ARBA00022450"/>
    </source>
</evidence>
<comment type="caution">
    <text evidence="6">The sequence shown here is derived from an EMBL/GenBank/DDBJ whole genome shotgun (WGS) entry which is preliminary data.</text>
</comment>
<reference evidence="6 7" key="1">
    <citation type="submission" date="2017-03" db="EMBL/GenBank/DDBJ databases">
        <title>Genomes of endolithic fungi from Antarctica.</title>
        <authorList>
            <person name="Coleine C."/>
            <person name="Masonjones S."/>
            <person name="Stajich J.E."/>
        </authorList>
    </citation>
    <scope>NUCLEOTIDE SEQUENCE [LARGE SCALE GENOMIC DNA]</scope>
    <source>
        <strain evidence="6 7">CCFEE 5187</strain>
    </source>
</reference>
<evidence type="ECO:0000259" key="4">
    <source>
        <dbReference type="Pfam" id="PF00501"/>
    </source>
</evidence>
<keyword evidence="7" id="KW-1185">Reference proteome</keyword>
<dbReference type="Proteomes" id="UP000308768">
    <property type="component" value="Unassembled WGS sequence"/>
</dbReference>
<protein>
    <recommendedName>
        <fullName evidence="8">Carrier domain-containing protein</fullName>
    </recommendedName>
</protein>
<name>A0A4U0WZP4_9PEZI</name>
<dbReference type="Pfam" id="PF23562">
    <property type="entry name" value="AMP-binding_C_3"/>
    <property type="match status" value="1"/>
</dbReference>
<evidence type="ECO:0000313" key="6">
    <source>
        <dbReference type="EMBL" id="TKA69352.1"/>
    </source>
</evidence>
<dbReference type="AlphaFoldDB" id="A0A4U0WZP4"/>
<evidence type="ECO:0000259" key="5">
    <source>
        <dbReference type="Pfam" id="PF00550"/>
    </source>
</evidence>
<dbReference type="InterPro" id="IPR020845">
    <property type="entry name" value="AMP-binding_CS"/>
</dbReference>
<feature type="domain" description="Carrier" evidence="5">
    <location>
        <begin position="587"/>
        <end position="627"/>
    </location>
</feature>
<accession>A0A4U0WZP4</accession>
<dbReference type="SUPFAM" id="SSF47336">
    <property type="entry name" value="ACP-like"/>
    <property type="match status" value="1"/>
</dbReference>
<dbReference type="Gene3D" id="1.10.1200.10">
    <property type="entry name" value="ACP-like"/>
    <property type="match status" value="1"/>
</dbReference>
<evidence type="ECO:0000256" key="2">
    <source>
        <dbReference type="ARBA" id="ARBA00022553"/>
    </source>
</evidence>
<feature type="domain" description="AMP-dependent synthetase/ligase" evidence="4">
    <location>
        <begin position="59"/>
        <end position="374"/>
    </location>
</feature>
<evidence type="ECO:0008006" key="8">
    <source>
        <dbReference type="Google" id="ProtNLM"/>
    </source>
</evidence>
<dbReference type="SUPFAM" id="SSF56801">
    <property type="entry name" value="Acetyl-CoA synthetase-like"/>
    <property type="match status" value="1"/>
</dbReference>
<dbReference type="OrthoDB" id="429813at2759"/>
<dbReference type="PANTHER" id="PTHR43439:SF2">
    <property type="entry name" value="ENZYME, PUTATIVE (JCVI)-RELATED"/>
    <property type="match status" value="1"/>
</dbReference>